<dbReference type="PANTHER" id="PTHR37842:SF2">
    <property type="entry name" value="GYLCOSYL HYDROLASE 115 C-TERMINAL DOMAIN-CONTAINING PROTEIN"/>
    <property type="match status" value="1"/>
</dbReference>
<keyword evidence="3" id="KW-1185">Reference proteome</keyword>
<dbReference type="Gene3D" id="3.20.20.520">
    <property type="entry name" value="Glycosyl hydrolase family 115"/>
    <property type="match status" value="1"/>
</dbReference>
<proteinExistence type="predicted"/>
<dbReference type="OrthoDB" id="8727830at2"/>
<dbReference type="PANTHER" id="PTHR37842">
    <property type="match status" value="1"/>
</dbReference>
<evidence type="ECO:0000256" key="1">
    <source>
        <dbReference type="ARBA" id="ARBA00022801"/>
    </source>
</evidence>
<dbReference type="SUPFAM" id="SSF55545">
    <property type="entry name" value="beta-N-acetylhexosaminidase-like domain"/>
    <property type="match status" value="1"/>
</dbReference>
<comment type="caution">
    <text evidence="2">The sequence shown here is derived from an EMBL/GenBank/DDBJ whole genome shotgun (WGS) entry which is preliminary data.</text>
</comment>
<dbReference type="InterPro" id="IPR029018">
    <property type="entry name" value="Hex-like_dom2"/>
</dbReference>
<dbReference type="GO" id="GO:0016787">
    <property type="term" value="F:hydrolase activity"/>
    <property type="evidence" value="ECO:0007669"/>
    <property type="project" value="UniProtKB-KW"/>
</dbReference>
<dbReference type="GO" id="GO:0005975">
    <property type="term" value="P:carbohydrate metabolic process"/>
    <property type="evidence" value="ECO:0007669"/>
    <property type="project" value="UniProtKB-ARBA"/>
</dbReference>
<sequence>MKTDNPYYEIDSSTVVNGPVALSKAVEHALHMFQRDMDKVFNKQKMKTDIKDEVSLIELHHDKQMCDEEAYIITVKEDGLRIIGSDDLGLIYGLLHISKTYLGIDPFWYWIDQRIKKRESVHIPLGEIRSPKRKVRFRGWFVNDEVCLIGWKEPYPPTKEVWHPVFEALLRSGGNMVIPGTDLPKEGIHFELASEMGLWITHHHAEPLGAEMFKRVYPDEQASYATNHLLYEQLWEEAIEKQKEKKVVWVLSFRGQGDTPFWTQDPTFDTPSKRGEMISRVIKKQLEMIQEHVDSPQCCVALYGEISELYRGGYIDLPQGVIKVWADNGYGKMVSRRNGNEDFRISSMPEGKEYGEQGIYYHVTFHDLQASNHLTMFPNEPTLIVQELEEVFATGGDDYLLVNSGNIRMHLYPLDIVSDMWNVGNVEVNEHLQRFVQRLYSSHHHEIAQLYKSYFQCSVPFGEHVDNRAGEQFYHHPARRIIGHWMQGKATQSIEALYWATGERSFDEQVCWFKERCQIGYRNWTVLNETSQVIFNELSHEDRTRFFDQFHIQVILHCSGNAGFIKLCEAYEFARKDEFPKAFVSASQAIWYYEEGVQALRQSEHGKWANFYKADWLTNVQWTIESLQSLRRYLRMHGDSPHFFNWYKEFMMPDSEKHIYLENTHRNPLSDDDLAKGLQEVFSM</sequence>
<dbReference type="STRING" id="1236971.JCM9152_2649"/>
<reference evidence="2" key="1">
    <citation type="journal article" date="2014" name="Genome Announc.">
        <title>Draft Genome Sequences of Three Alkaliphilic Bacillus Strains, Bacillus wakoensis JCM 9140T, Bacillus akibai JCM 9157T, and Bacillus hemicellulosilyticus JCM 9152T.</title>
        <authorList>
            <person name="Yuki M."/>
            <person name="Oshima K."/>
            <person name="Suda W."/>
            <person name="Oshida Y."/>
            <person name="Kitamura K."/>
            <person name="Iida T."/>
            <person name="Hattori M."/>
            <person name="Ohkuma M."/>
        </authorList>
    </citation>
    <scope>NUCLEOTIDE SEQUENCE [LARGE SCALE GENOMIC DNA]</scope>
    <source>
        <strain evidence="2">JCM 9152</strain>
    </source>
</reference>
<protein>
    <submittedName>
        <fullName evidence="2">Uncharacterized protein</fullName>
    </submittedName>
</protein>
<gene>
    <name evidence="2" type="ORF">JCM9152_2649</name>
</gene>
<keyword evidence="1" id="KW-0378">Hydrolase</keyword>
<dbReference type="Gene3D" id="3.30.379.10">
    <property type="entry name" value="Chitobiase/beta-hexosaminidase domain 2-like"/>
    <property type="match status" value="1"/>
</dbReference>
<dbReference type="AlphaFoldDB" id="W4QGZ7"/>
<dbReference type="Pfam" id="PF15979">
    <property type="entry name" value="Glyco_hydro_115"/>
    <property type="match status" value="1"/>
</dbReference>
<dbReference type="InterPro" id="IPR031924">
    <property type="entry name" value="GH115"/>
</dbReference>
<dbReference type="InterPro" id="IPR042301">
    <property type="entry name" value="GH115_sf"/>
</dbReference>
<organism evidence="2 3">
    <name type="scientific">Halalkalibacter hemicellulosilyticusJCM 9152</name>
    <dbReference type="NCBI Taxonomy" id="1236971"/>
    <lineage>
        <taxon>Bacteria</taxon>
        <taxon>Bacillati</taxon>
        <taxon>Bacillota</taxon>
        <taxon>Bacilli</taxon>
        <taxon>Bacillales</taxon>
        <taxon>Bacillaceae</taxon>
        <taxon>Halalkalibacter</taxon>
    </lineage>
</organism>
<dbReference type="Proteomes" id="UP000018895">
    <property type="component" value="Unassembled WGS sequence"/>
</dbReference>
<evidence type="ECO:0000313" key="2">
    <source>
        <dbReference type="EMBL" id="GAE31197.1"/>
    </source>
</evidence>
<dbReference type="EMBL" id="BAUU01000017">
    <property type="protein sequence ID" value="GAE31197.1"/>
    <property type="molecule type" value="Genomic_DNA"/>
</dbReference>
<dbReference type="RefSeq" id="WP_035344509.1">
    <property type="nucleotide sequence ID" value="NZ_BAUU01000017.1"/>
</dbReference>
<name>W4QGZ7_9BACI</name>
<accession>W4QGZ7</accession>
<evidence type="ECO:0000313" key="3">
    <source>
        <dbReference type="Proteomes" id="UP000018895"/>
    </source>
</evidence>